<evidence type="ECO:0000256" key="4">
    <source>
        <dbReference type="SAM" id="MobiDB-lite"/>
    </source>
</evidence>
<dbReference type="CDD" id="cd00090">
    <property type="entry name" value="HTH_ARSR"/>
    <property type="match status" value="1"/>
</dbReference>
<dbReference type="Gene3D" id="1.10.10.10">
    <property type="entry name" value="Winged helix-like DNA-binding domain superfamily/Winged helix DNA-binding domain"/>
    <property type="match status" value="1"/>
</dbReference>
<dbReference type="GO" id="GO:0003677">
    <property type="term" value="F:DNA binding"/>
    <property type="evidence" value="ECO:0007669"/>
    <property type="project" value="UniProtKB-KW"/>
</dbReference>
<dbReference type="PROSITE" id="PS50987">
    <property type="entry name" value="HTH_ARSR_2"/>
    <property type="match status" value="1"/>
</dbReference>
<feature type="domain" description="HTH arsR-type" evidence="5">
    <location>
        <begin position="38"/>
        <end position="136"/>
    </location>
</feature>
<keyword evidence="2" id="KW-0238">DNA-binding</keyword>
<dbReference type="PRINTS" id="PR00778">
    <property type="entry name" value="HTHARSR"/>
</dbReference>
<dbReference type="InterPro" id="IPR001845">
    <property type="entry name" value="HTH_ArsR_DNA-bd_dom"/>
</dbReference>
<keyword evidence="7" id="KW-1185">Reference proteome</keyword>
<dbReference type="InterPro" id="IPR011991">
    <property type="entry name" value="ArsR-like_HTH"/>
</dbReference>
<evidence type="ECO:0000256" key="1">
    <source>
        <dbReference type="ARBA" id="ARBA00023015"/>
    </source>
</evidence>
<dbReference type="InterPro" id="IPR036390">
    <property type="entry name" value="WH_DNA-bd_sf"/>
</dbReference>
<proteinExistence type="predicted"/>
<dbReference type="Proteomes" id="UP000199079">
    <property type="component" value="Unassembled WGS sequence"/>
</dbReference>
<dbReference type="SMART" id="SM00418">
    <property type="entry name" value="HTH_ARSR"/>
    <property type="match status" value="1"/>
</dbReference>
<dbReference type="PANTHER" id="PTHR33154:SF33">
    <property type="entry name" value="TRANSCRIPTIONAL REPRESSOR SDPR"/>
    <property type="match status" value="1"/>
</dbReference>
<reference evidence="7" key="1">
    <citation type="submission" date="2016-10" db="EMBL/GenBank/DDBJ databases">
        <authorList>
            <person name="Varghese N."/>
            <person name="Submissions S."/>
        </authorList>
    </citation>
    <scope>NUCLEOTIDE SEQUENCE [LARGE SCALE GENOMIC DNA]</scope>
    <source>
        <strain evidence="7">DC30,IBRC 10041,KCTC 4046</strain>
    </source>
</reference>
<evidence type="ECO:0000313" key="6">
    <source>
        <dbReference type="EMBL" id="SDY78863.1"/>
    </source>
</evidence>
<organism evidence="6 7">
    <name type="scientific">Halopenitus persicus</name>
    <dbReference type="NCBI Taxonomy" id="1048396"/>
    <lineage>
        <taxon>Archaea</taxon>
        <taxon>Methanobacteriati</taxon>
        <taxon>Methanobacteriota</taxon>
        <taxon>Stenosarchaea group</taxon>
        <taxon>Halobacteria</taxon>
        <taxon>Halobacteriales</taxon>
        <taxon>Haloferacaceae</taxon>
        <taxon>Halopenitus</taxon>
    </lineage>
</organism>
<dbReference type="NCBIfam" id="NF033788">
    <property type="entry name" value="HTH_metalloreg"/>
    <property type="match status" value="1"/>
</dbReference>
<keyword evidence="3" id="KW-0804">Transcription</keyword>
<feature type="region of interest" description="Disordered" evidence="4">
    <location>
        <begin position="136"/>
        <end position="159"/>
    </location>
</feature>
<protein>
    <submittedName>
        <fullName evidence="6">Transcriptional regulator, ArsR family</fullName>
    </submittedName>
</protein>
<dbReference type="GO" id="GO:0003700">
    <property type="term" value="F:DNA-binding transcription factor activity"/>
    <property type="evidence" value="ECO:0007669"/>
    <property type="project" value="InterPro"/>
</dbReference>
<dbReference type="InterPro" id="IPR036388">
    <property type="entry name" value="WH-like_DNA-bd_sf"/>
</dbReference>
<evidence type="ECO:0000313" key="7">
    <source>
        <dbReference type="Proteomes" id="UP000199079"/>
    </source>
</evidence>
<keyword evidence="1" id="KW-0805">Transcription regulation</keyword>
<dbReference type="AlphaFoldDB" id="A0A1H3MQU1"/>
<dbReference type="Pfam" id="PF01022">
    <property type="entry name" value="HTH_5"/>
    <property type="match status" value="1"/>
</dbReference>
<dbReference type="OrthoDB" id="46231at2157"/>
<evidence type="ECO:0000259" key="5">
    <source>
        <dbReference type="PROSITE" id="PS50987"/>
    </source>
</evidence>
<sequence>MAHATRRLRRYLEDELEECRSEDVDRRLAELDTLEAALGADRVDAELDVLSALAAETRYTLTRVLVAAGEELCVCELNAVVDVSESGLSHALSTLADAGLVTGRTDGRWRKYRATNRAVALVTVLEGSVDVGGRIDADAATDDPGAGTNAGTGAAIEDE</sequence>
<dbReference type="PANTHER" id="PTHR33154">
    <property type="entry name" value="TRANSCRIPTIONAL REGULATOR, ARSR FAMILY"/>
    <property type="match status" value="1"/>
</dbReference>
<dbReference type="EMBL" id="FNPC01000010">
    <property type="protein sequence ID" value="SDY78863.1"/>
    <property type="molecule type" value="Genomic_DNA"/>
</dbReference>
<feature type="compositionally biased region" description="Low complexity" evidence="4">
    <location>
        <begin position="142"/>
        <end position="159"/>
    </location>
</feature>
<gene>
    <name evidence="6" type="ORF">SAMN05216564_11043</name>
</gene>
<name>A0A1H3MQU1_9EURY</name>
<dbReference type="SUPFAM" id="SSF46785">
    <property type="entry name" value="Winged helix' DNA-binding domain"/>
    <property type="match status" value="1"/>
</dbReference>
<accession>A0A1H3MQU1</accession>
<evidence type="ECO:0000256" key="2">
    <source>
        <dbReference type="ARBA" id="ARBA00023125"/>
    </source>
</evidence>
<evidence type="ECO:0000256" key="3">
    <source>
        <dbReference type="ARBA" id="ARBA00023163"/>
    </source>
</evidence>
<dbReference type="InterPro" id="IPR051081">
    <property type="entry name" value="HTH_MetalResp_TranReg"/>
</dbReference>